<keyword evidence="4" id="KW-1185">Reference proteome</keyword>
<dbReference type="Pfam" id="PF02338">
    <property type="entry name" value="OTU"/>
    <property type="match status" value="1"/>
</dbReference>
<dbReference type="InterPro" id="IPR038765">
    <property type="entry name" value="Papain-like_cys_pep_sf"/>
</dbReference>
<evidence type="ECO:0000313" key="3">
    <source>
        <dbReference type="EMBL" id="SAM03018.1"/>
    </source>
</evidence>
<proteinExistence type="predicted"/>
<dbReference type="Gene3D" id="3.90.70.80">
    <property type="match status" value="1"/>
</dbReference>
<dbReference type="SUPFAM" id="SSF54001">
    <property type="entry name" value="Cysteine proteinases"/>
    <property type="match status" value="1"/>
</dbReference>
<dbReference type="InterPro" id="IPR050704">
    <property type="entry name" value="Peptidase_C85-like"/>
</dbReference>
<reference evidence="3" key="1">
    <citation type="submission" date="2016-04" db="EMBL/GenBank/DDBJ databases">
        <authorList>
            <person name="Evans L.H."/>
            <person name="Alamgir A."/>
            <person name="Owens N."/>
            <person name="Weber N.D."/>
            <person name="Virtaneva K."/>
            <person name="Barbian K."/>
            <person name="Babar A."/>
            <person name="Rosenke K."/>
        </authorList>
    </citation>
    <scope>NUCLEOTIDE SEQUENCE [LARGE SCALE GENOMIC DNA]</scope>
    <source>
        <strain evidence="3">CBS 101.48</strain>
    </source>
</reference>
<evidence type="ECO:0000259" key="2">
    <source>
        <dbReference type="PROSITE" id="PS50802"/>
    </source>
</evidence>
<dbReference type="PANTHER" id="PTHR12419:SF10">
    <property type="entry name" value="DEUBIQUITINASE OTUD6B"/>
    <property type="match status" value="1"/>
</dbReference>
<dbReference type="Proteomes" id="UP000078561">
    <property type="component" value="Unassembled WGS sequence"/>
</dbReference>
<dbReference type="OMA" id="ADRNHET"/>
<dbReference type="OrthoDB" id="415023at2759"/>
<dbReference type="PANTHER" id="PTHR12419">
    <property type="entry name" value="OTU DOMAIN CONTAINING PROTEIN"/>
    <property type="match status" value="1"/>
</dbReference>
<dbReference type="EMBL" id="LT554031">
    <property type="protein sequence ID" value="SAM03018.1"/>
    <property type="molecule type" value="Genomic_DNA"/>
</dbReference>
<dbReference type="InParanoid" id="A0A168PUU3"/>
<dbReference type="GO" id="GO:0004843">
    <property type="term" value="F:cysteine-type deubiquitinase activity"/>
    <property type="evidence" value="ECO:0007669"/>
    <property type="project" value="TreeGrafter"/>
</dbReference>
<dbReference type="InterPro" id="IPR003323">
    <property type="entry name" value="OTU_dom"/>
</dbReference>
<feature type="coiled-coil region" evidence="1">
    <location>
        <begin position="29"/>
        <end position="56"/>
    </location>
</feature>
<accession>A0A168PUU3</accession>
<protein>
    <recommendedName>
        <fullName evidence="2">OTU domain-containing protein</fullName>
    </recommendedName>
</protein>
<dbReference type="AlphaFoldDB" id="A0A168PUU3"/>
<dbReference type="CDD" id="cd22748">
    <property type="entry name" value="OTU_OTUD6-like"/>
    <property type="match status" value="1"/>
</dbReference>
<dbReference type="GO" id="GO:0016579">
    <property type="term" value="P:protein deubiquitination"/>
    <property type="evidence" value="ECO:0007669"/>
    <property type="project" value="TreeGrafter"/>
</dbReference>
<dbReference type="STRING" id="4829.A0A168PUU3"/>
<organism evidence="3">
    <name type="scientific">Absidia glauca</name>
    <name type="common">Pin mould</name>
    <dbReference type="NCBI Taxonomy" id="4829"/>
    <lineage>
        <taxon>Eukaryota</taxon>
        <taxon>Fungi</taxon>
        <taxon>Fungi incertae sedis</taxon>
        <taxon>Mucoromycota</taxon>
        <taxon>Mucoromycotina</taxon>
        <taxon>Mucoromycetes</taxon>
        <taxon>Mucorales</taxon>
        <taxon>Cunninghamellaceae</taxon>
        <taxon>Absidia</taxon>
    </lineage>
</organism>
<gene>
    <name evidence="3" type="primary">ABSGL_08835.1 scaffold 10450</name>
</gene>
<name>A0A168PUU3_ABSGL</name>
<dbReference type="PROSITE" id="PS50802">
    <property type="entry name" value="OTU"/>
    <property type="match status" value="1"/>
</dbReference>
<evidence type="ECO:0000313" key="4">
    <source>
        <dbReference type="Proteomes" id="UP000078561"/>
    </source>
</evidence>
<sequence length="226" mass="25831">MADSLEQAASQVVDVPETTIQQEANDAPIETLETLLARHRAEERDLNTKIINLRKTIPKNNKAKKREISSRISDMEYHLKQSQDEELRRYHGTPDNDDGISLDALHKLTVEEEPCTYLDLRKATADYMRQHPDDFIPFLYKDNGDMYSADDFEQYCSDIESTARWGGQMEILALSNAKQVPIHVVQMGAPVLKVNDDTFVAKQPLKLAYHKHLYSLGAHYNSLLDN</sequence>
<evidence type="ECO:0000256" key="1">
    <source>
        <dbReference type="SAM" id="Coils"/>
    </source>
</evidence>
<keyword evidence="1" id="KW-0175">Coiled coil</keyword>
<feature type="domain" description="OTU" evidence="2">
    <location>
        <begin position="108"/>
        <end position="226"/>
    </location>
</feature>
<dbReference type="FunCoup" id="A0A168PUU3">
    <property type="interactions" value="455"/>
</dbReference>